<proteinExistence type="inferred from homology"/>
<dbReference type="Gene3D" id="3.40.50.620">
    <property type="entry name" value="HUPs"/>
    <property type="match status" value="1"/>
</dbReference>
<dbReference type="PANTHER" id="PTHR39321:SF3">
    <property type="entry name" value="PHOSPHOPANTETHEINE ADENYLYLTRANSFERASE"/>
    <property type="match status" value="1"/>
</dbReference>
<protein>
    <recommendedName>
        <fullName evidence="11">Probable nicotinate-nucleotide adenylyltransferase</fullName>
        <ecNumber evidence="11">2.7.7.18</ecNumber>
    </recommendedName>
    <alternativeName>
        <fullName evidence="11">Deamido-NAD(+) diphosphorylase</fullName>
    </alternativeName>
    <alternativeName>
        <fullName evidence="11">Deamido-NAD(+) pyrophosphorylase</fullName>
    </alternativeName>
    <alternativeName>
        <fullName evidence="11">Nicotinate mononucleotide adenylyltransferase</fullName>
        <shortName evidence="11">NaMN adenylyltransferase</shortName>
    </alternativeName>
</protein>
<keyword evidence="7 11" id="KW-0547">Nucleotide-binding</keyword>
<dbReference type="RefSeq" id="WP_223904177.1">
    <property type="nucleotide sequence ID" value="NZ_AP024238.1"/>
</dbReference>
<organism evidence="13 14">
    <name type="scientific">Rhodoferax lithotrophicus</name>
    <dbReference type="NCBI Taxonomy" id="2798804"/>
    <lineage>
        <taxon>Bacteria</taxon>
        <taxon>Pseudomonadati</taxon>
        <taxon>Pseudomonadota</taxon>
        <taxon>Betaproteobacteria</taxon>
        <taxon>Burkholderiales</taxon>
        <taxon>Comamonadaceae</taxon>
        <taxon>Rhodoferax</taxon>
    </lineage>
</organism>
<comment type="similarity">
    <text evidence="3 11">Belongs to the NadD family.</text>
</comment>
<accession>A0ABN6DBK5</accession>
<comment type="function">
    <text evidence="1 11">Catalyzes the reversible adenylation of nicotinate mononucleotide (NaMN) to nicotinic acid adenine dinucleotide (NaAD).</text>
</comment>
<dbReference type="EMBL" id="AP024238">
    <property type="protein sequence ID" value="BCO28201.1"/>
    <property type="molecule type" value="Genomic_DNA"/>
</dbReference>
<dbReference type="NCBIfam" id="NF000840">
    <property type="entry name" value="PRK00071.1-3"/>
    <property type="match status" value="1"/>
</dbReference>
<evidence type="ECO:0000256" key="3">
    <source>
        <dbReference type="ARBA" id="ARBA00009014"/>
    </source>
</evidence>
<dbReference type="GO" id="GO:0016779">
    <property type="term" value="F:nucleotidyltransferase activity"/>
    <property type="evidence" value="ECO:0007669"/>
    <property type="project" value="UniProtKB-KW"/>
</dbReference>
<dbReference type="InterPro" id="IPR004821">
    <property type="entry name" value="Cyt_trans-like"/>
</dbReference>
<dbReference type="HAMAP" id="MF_00244">
    <property type="entry name" value="NaMN_adenylyltr"/>
    <property type="match status" value="1"/>
</dbReference>
<evidence type="ECO:0000256" key="11">
    <source>
        <dbReference type="HAMAP-Rule" id="MF_00244"/>
    </source>
</evidence>
<dbReference type="NCBIfam" id="TIGR00125">
    <property type="entry name" value="cyt_tran_rel"/>
    <property type="match status" value="1"/>
</dbReference>
<keyword evidence="6 11" id="KW-0548">Nucleotidyltransferase</keyword>
<comment type="catalytic activity">
    <reaction evidence="10 11">
        <text>nicotinate beta-D-ribonucleotide + ATP + H(+) = deamido-NAD(+) + diphosphate</text>
        <dbReference type="Rhea" id="RHEA:22860"/>
        <dbReference type="ChEBI" id="CHEBI:15378"/>
        <dbReference type="ChEBI" id="CHEBI:30616"/>
        <dbReference type="ChEBI" id="CHEBI:33019"/>
        <dbReference type="ChEBI" id="CHEBI:57502"/>
        <dbReference type="ChEBI" id="CHEBI:58437"/>
        <dbReference type="EC" id="2.7.7.18"/>
    </reaction>
</comment>
<evidence type="ECO:0000256" key="5">
    <source>
        <dbReference type="ARBA" id="ARBA00022679"/>
    </source>
</evidence>
<keyword evidence="14" id="KW-1185">Reference proteome</keyword>
<dbReference type="NCBIfam" id="TIGR00482">
    <property type="entry name" value="nicotinate (nicotinamide) nucleotide adenylyltransferase"/>
    <property type="match status" value="1"/>
</dbReference>
<dbReference type="SUPFAM" id="SSF52374">
    <property type="entry name" value="Nucleotidylyl transferase"/>
    <property type="match status" value="1"/>
</dbReference>
<dbReference type="InterPro" id="IPR014729">
    <property type="entry name" value="Rossmann-like_a/b/a_fold"/>
</dbReference>
<dbReference type="InterPro" id="IPR005248">
    <property type="entry name" value="NadD/NMNAT"/>
</dbReference>
<sequence length="204" mass="22657">MPALIKRQRIGLFGGAFDPPHRAHEALVKTAISELALDRLVVIPTGQAWHKPRELTPASHRLAMTRLAFADWPQVTVDSQEIDRIGPSYTMDTLRVVAASEPEAELFLIMGGDQAAALTTWREWQGILQLATICVAFRADSTRVSTLFEAEKMFPQRFLHLNMPAMPLSATQIRASFIAGQPANTLVSEAVARYIADHHLYQSN</sequence>
<dbReference type="CDD" id="cd02165">
    <property type="entry name" value="NMNAT"/>
    <property type="match status" value="1"/>
</dbReference>
<keyword evidence="9 11" id="KW-0520">NAD</keyword>
<keyword evidence="5 11" id="KW-0808">Transferase</keyword>
<evidence type="ECO:0000256" key="4">
    <source>
        <dbReference type="ARBA" id="ARBA00022642"/>
    </source>
</evidence>
<evidence type="ECO:0000259" key="12">
    <source>
        <dbReference type="Pfam" id="PF01467"/>
    </source>
</evidence>
<comment type="pathway">
    <text evidence="2 11">Cofactor biosynthesis; NAD(+) biosynthesis; deamido-NAD(+) from nicotinate D-ribonucleotide: step 1/1.</text>
</comment>
<keyword evidence="8 11" id="KW-0067">ATP-binding</keyword>
<evidence type="ECO:0000256" key="7">
    <source>
        <dbReference type="ARBA" id="ARBA00022741"/>
    </source>
</evidence>
<dbReference type="Pfam" id="PF01467">
    <property type="entry name" value="CTP_transf_like"/>
    <property type="match status" value="1"/>
</dbReference>
<evidence type="ECO:0000256" key="6">
    <source>
        <dbReference type="ARBA" id="ARBA00022695"/>
    </source>
</evidence>
<evidence type="ECO:0000313" key="13">
    <source>
        <dbReference type="EMBL" id="BCO28201.1"/>
    </source>
</evidence>
<dbReference type="Proteomes" id="UP000824366">
    <property type="component" value="Chromosome"/>
</dbReference>
<evidence type="ECO:0000256" key="10">
    <source>
        <dbReference type="ARBA" id="ARBA00048721"/>
    </source>
</evidence>
<evidence type="ECO:0000256" key="9">
    <source>
        <dbReference type="ARBA" id="ARBA00023027"/>
    </source>
</evidence>
<evidence type="ECO:0000256" key="2">
    <source>
        <dbReference type="ARBA" id="ARBA00005019"/>
    </source>
</evidence>
<dbReference type="PANTHER" id="PTHR39321">
    <property type="entry name" value="NICOTINATE-NUCLEOTIDE ADENYLYLTRANSFERASE-RELATED"/>
    <property type="match status" value="1"/>
</dbReference>
<keyword evidence="4 11" id="KW-0662">Pyridine nucleotide biosynthesis</keyword>
<name>A0ABN6DBK5_9BURK</name>
<evidence type="ECO:0000256" key="1">
    <source>
        <dbReference type="ARBA" id="ARBA00002324"/>
    </source>
</evidence>
<evidence type="ECO:0000313" key="14">
    <source>
        <dbReference type="Proteomes" id="UP000824366"/>
    </source>
</evidence>
<gene>
    <name evidence="11" type="primary">nadD</name>
    <name evidence="13" type="ORF">MIZ03_3099</name>
</gene>
<evidence type="ECO:0000256" key="8">
    <source>
        <dbReference type="ARBA" id="ARBA00022840"/>
    </source>
</evidence>
<reference evidence="13 14" key="1">
    <citation type="journal article" date="2021" name="Microbiol. Spectr.">
        <title>A Single Bacterium Capable of Oxidation and Reduction of Iron at Circumneutral pH.</title>
        <authorList>
            <person name="Kato S."/>
            <person name="Ohkuma M."/>
        </authorList>
    </citation>
    <scope>NUCLEOTIDE SEQUENCE [LARGE SCALE GENOMIC DNA]</scope>
    <source>
        <strain evidence="13 14">MIZ03</strain>
    </source>
</reference>
<feature type="domain" description="Cytidyltransferase-like" evidence="12">
    <location>
        <begin position="12"/>
        <end position="175"/>
    </location>
</feature>
<dbReference type="EC" id="2.7.7.18" evidence="11"/>